<name>A0AAP2GCJ7_9BACT</name>
<dbReference type="PRINTS" id="PR00081">
    <property type="entry name" value="GDHRDH"/>
</dbReference>
<dbReference type="SUPFAM" id="SSF51735">
    <property type="entry name" value="NAD(P)-binding Rossmann-fold domains"/>
    <property type="match status" value="1"/>
</dbReference>
<accession>A0AAP2GCJ7</accession>
<evidence type="ECO:0000256" key="2">
    <source>
        <dbReference type="ARBA" id="ARBA00023002"/>
    </source>
</evidence>
<gene>
    <name evidence="4" type="ORF">KK078_07475</name>
</gene>
<dbReference type="NCBIfam" id="NF005489">
    <property type="entry name" value="PRK07102.1"/>
    <property type="match status" value="1"/>
</dbReference>
<evidence type="ECO:0000313" key="4">
    <source>
        <dbReference type="EMBL" id="MBT1686389.1"/>
    </source>
</evidence>
<evidence type="ECO:0000313" key="5">
    <source>
        <dbReference type="Proteomes" id="UP001319180"/>
    </source>
</evidence>
<comment type="similarity">
    <text evidence="1">Belongs to the short-chain dehydrogenases/reductases (SDR) family.</text>
</comment>
<organism evidence="4 5">
    <name type="scientific">Dawidia soli</name>
    <dbReference type="NCBI Taxonomy" id="2782352"/>
    <lineage>
        <taxon>Bacteria</taxon>
        <taxon>Pseudomonadati</taxon>
        <taxon>Bacteroidota</taxon>
        <taxon>Cytophagia</taxon>
        <taxon>Cytophagales</taxon>
        <taxon>Chryseotaleaceae</taxon>
        <taxon>Dawidia</taxon>
    </lineage>
</organism>
<dbReference type="PANTHER" id="PTHR44196:SF1">
    <property type="entry name" value="DEHYDROGENASE_REDUCTASE SDR FAMILY MEMBER 7B"/>
    <property type="match status" value="1"/>
</dbReference>
<keyword evidence="3" id="KW-1133">Transmembrane helix</keyword>
<dbReference type="InterPro" id="IPR036291">
    <property type="entry name" value="NAD(P)-bd_dom_sf"/>
</dbReference>
<dbReference type="GO" id="GO:0016491">
    <property type="term" value="F:oxidoreductase activity"/>
    <property type="evidence" value="ECO:0007669"/>
    <property type="project" value="UniProtKB-KW"/>
</dbReference>
<keyword evidence="2" id="KW-0560">Oxidoreductase</keyword>
<reference evidence="4 5" key="1">
    <citation type="submission" date="2021-05" db="EMBL/GenBank/DDBJ databases">
        <title>A Polyphasic approach of four new species of the genus Ohtaekwangia: Ohtaekwangia histidinii sp. nov., Ohtaekwangia cretensis sp. nov., Ohtaekwangia indiensis sp. nov., Ohtaekwangia reichenbachii sp. nov. from diverse environment.</title>
        <authorList>
            <person name="Octaviana S."/>
        </authorList>
    </citation>
    <scope>NUCLEOTIDE SEQUENCE [LARGE SCALE GENOMIC DNA]</scope>
    <source>
        <strain evidence="4 5">PWU37</strain>
    </source>
</reference>
<dbReference type="Gene3D" id="3.40.50.720">
    <property type="entry name" value="NAD(P)-binding Rossmann-like Domain"/>
    <property type="match status" value="1"/>
</dbReference>
<dbReference type="EMBL" id="JAHESC010000008">
    <property type="protein sequence ID" value="MBT1686389.1"/>
    <property type="molecule type" value="Genomic_DNA"/>
</dbReference>
<dbReference type="RefSeq" id="WP_254089627.1">
    <property type="nucleotide sequence ID" value="NZ_JAHESC010000008.1"/>
</dbReference>
<evidence type="ECO:0000256" key="1">
    <source>
        <dbReference type="ARBA" id="ARBA00006484"/>
    </source>
</evidence>
<dbReference type="InterPro" id="IPR002347">
    <property type="entry name" value="SDR_fam"/>
</dbReference>
<proteinExistence type="inferred from homology"/>
<evidence type="ECO:0000256" key="3">
    <source>
        <dbReference type="SAM" id="Phobius"/>
    </source>
</evidence>
<dbReference type="Proteomes" id="UP001319180">
    <property type="component" value="Unassembled WGS sequence"/>
</dbReference>
<dbReference type="AlphaFoldDB" id="A0AAP2GCJ7"/>
<protein>
    <submittedName>
        <fullName evidence="4">SDR family oxidoreductase</fullName>
    </submittedName>
</protein>
<keyword evidence="3" id="KW-0812">Transmembrane</keyword>
<sequence>MKSVLILGAGSDVGVALAKVFAQRGAAVTLAGRDIPYLDTIAADLRIRYTGVSVYVQSFDAVAYDTHTAFYAGLPQAADVTICVFGYLGDQEKAQQDFAESRKIIESNYLGAVSILNVVAEDYQRKGHGVIVGVSSVAGDRGRQSNYVYGSAKAGFTAYLSGLRNRLVKNNVHVMTLKPGFIKTKMVAGLNTPPALTALPDKLAAYVYKAIGKKRNVVYYLPLWRYIMTIIVLIPEAIFKKLKL</sequence>
<dbReference type="PANTHER" id="PTHR44196">
    <property type="entry name" value="DEHYDROGENASE/REDUCTASE SDR FAMILY MEMBER 7B"/>
    <property type="match status" value="1"/>
</dbReference>
<comment type="caution">
    <text evidence="4">The sequence shown here is derived from an EMBL/GenBank/DDBJ whole genome shotgun (WGS) entry which is preliminary data.</text>
</comment>
<feature type="transmembrane region" description="Helical" evidence="3">
    <location>
        <begin position="217"/>
        <end position="239"/>
    </location>
</feature>
<dbReference type="GO" id="GO:0016020">
    <property type="term" value="C:membrane"/>
    <property type="evidence" value="ECO:0007669"/>
    <property type="project" value="TreeGrafter"/>
</dbReference>
<keyword evidence="3" id="KW-0472">Membrane</keyword>
<keyword evidence="5" id="KW-1185">Reference proteome</keyword>
<dbReference type="Pfam" id="PF00106">
    <property type="entry name" value="adh_short"/>
    <property type="match status" value="1"/>
</dbReference>